<keyword evidence="2" id="KW-1185">Reference proteome</keyword>
<gene>
    <name evidence="1" type="ORF">MICPUN_60840</name>
</gene>
<dbReference type="PANTHER" id="PTHR47703:SF2">
    <property type="entry name" value="D-AMINOACID AMINOTRANSFERASE-LIKE PLP-DEPENDENT ENZYMES SUPERFAMILY PROTEIN"/>
    <property type="match status" value="1"/>
</dbReference>
<dbReference type="PANTHER" id="PTHR47703">
    <property type="entry name" value="D-AMINOACID AMINOTRANSFERASE-LIKE PLP-DEPENDENT ENZYMES SUPERFAMILY PROTEIN"/>
    <property type="match status" value="1"/>
</dbReference>
<sequence>MSGAPVVVVDGTAVDGTHPASPSDWLKTLPQLGAYTTGRTRGGGAKVAQWSSHVARLRSSLATLTATTFESDGEVAALIEPSVRRVLAECVERNVAGPPDEGADRGELMVVIAVCASDGGGWTTHAHATPLPRFDREPTTVLVAAPALRQTRPNAKDVAWPATRAVYDELKTRMAPDGIGEIILTPDGGTTLLEGLTTNLFVARTRVDMPYHGVADAKSSVELVTAPRDSVLPGLARDAVIRASAAEGLPVREEPVLASDADCWTEAFLTNAVRLVQPVREVRWGSSDGNSSDGAREERFLPDPWGSISNRLYRRIVASLDDDLGP</sequence>
<dbReference type="FunCoup" id="C1FGD7">
    <property type="interactions" value="195"/>
</dbReference>
<dbReference type="KEGG" id="mis:MICPUN_60840"/>
<dbReference type="InterPro" id="IPR001544">
    <property type="entry name" value="Aminotrans_IV"/>
</dbReference>
<dbReference type="Pfam" id="PF01063">
    <property type="entry name" value="Aminotran_4"/>
    <property type="match status" value="1"/>
</dbReference>
<dbReference type="eggNOG" id="ENOG502QREQ">
    <property type="taxonomic scope" value="Eukaryota"/>
</dbReference>
<dbReference type="InterPro" id="IPR043132">
    <property type="entry name" value="BCAT-like_C"/>
</dbReference>
<dbReference type="InParanoid" id="C1FGD7"/>
<reference evidence="1 2" key="1">
    <citation type="journal article" date="2009" name="Science">
        <title>Green evolution and dynamic adaptations revealed by genomes of the marine picoeukaryotes Micromonas.</title>
        <authorList>
            <person name="Worden A.Z."/>
            <person name="Lee J.H."/>
            <person name="Mock T."/>
            <person name="Rouze P."/>
            <person name="Simmons M.P."/>
            <person name="Aerts A.L."/>
            <person name="Allen A.E."/>
            <person name="Cuvelier M.L."/>
            <person name="Derelle E."/>
            <person name="Everett M.V."/>
            <person name="Foulon E."/>
            <person name="Grimwood J."/>
            <person name="Gundlach H."/>
            <person name="Henrissat B."/>
            <person name="Napoli C."/>
            <person name="McDonald S.M."/>
            <person name="Parker M.S."/>
            <person name="Rombauts S."/>
            <person name="Salamov A."/>
            <person name="Von Dassow P."/>
            <person name="Badger J.H."/>
            <person name="Coutinho P.M."/>
            <person name="Demir E."/>
            <person name="Dubchak I."/>
            <person name="Gentemann C."/>
            <person name="Eikrem W."/>
            <person name="Gready J.E."/>
            <person name="John U."/>
            <person name="Lanier W."/>
            <person name="Lindquist E.A."/>
            <person name="Lucas S."/>
            <person name="Mayer K.F."/>
            <person name="Moreau H."/>
            <person name="Not F."/>
            <person name="Otillar R."/>
            <person name="Panaud O."/>
            <person name="Pangilinan J."/>
            <person name="Paulsen I."/>
            <person name="Piegu B."/>
            <person name="Poliakov A."/>
            <person name="Robbens S."/>
            <person name="Schmutz J."/>
            <person name="Toulza E."/>
            <person name="Wyss T."/>
            <person name="Zelensky A."/>
            <person name="Zhou K."/>
            <person name="Armbrust E.V."/>
            <person name="Bhattacharya D."/>
            <person name="Goodenough U.W."/>
            <person name="Van de Peer Y."/>
            <person name="Grigoriev I.V."/>
        </authorList>
    </citation>
    <scope>NUCLEOTIDE SEQUENCE [LARGE SCALE GENOMIC DNA]</scope>
    <source>
        <strain evidence="2">RCC299 / NOUM17</strain>
    </source>
</reference>
<dbReference type="RefSeq" id="XP_002508271.1">
    <property type="nucleotide sequence ID" value="XM_002508225.1"/>
</dbReference>
<proteinExistence type="predicted"/>
<evidence type="ECO:0000313" key="1">
    <source>
        <dbReference type="EMBL" id="ACO69529.1"/>
    </source>
</evidence>
<dbReference type="GO" id="GO:0003824">
    <property type="term" value="F:catalytic activity"/>
    <property type="evidence" value="ECO:0007669"/>
    <property type="project" value="InterPro"/>
</dbReference>
<organism evidence="1 2">
    <name type="scientific">Micromonas commoda (strain RCC299 / NOUM17 / CCMP2709)</name>
    <name type="common">Picoplanktonic green alga</name>
    <dbReference type="NCBI Taxonomy" id="296587"/>
    <lineage>
        <taxon>Eukaryota</taxon>
        <taxon>Viridiplantae</taxon>
        <taxon>Chlorophyta</taxon>
        <taxon>Mamiellophyceae</taxon>
        <taxon>Mamiellales</taxon>
        <taxon>Mamiellaceae</taxon>
        <taxon>Micromonas</taxon>
    </lineage>
</organism>
<dbReference type="EMBL" id="CP001575">
    <property type="protein sequence ID" value="ACO69529.1"/>
    <property type="molecule type" value="Genomic_DNA"/>
</dbReference>
<dbReference type="GeneID" id="8245903"/>
<evidence type="ECO:0000313" key="2">
    <source>
        <dbReference type="Proteomes" id="UP000002009"/>
    </source>
</evidence>
<dbReference type="SUPFAM" id="SSF56752">
    <property type="entry name" value="D-aminoacid aminotransferase-like PLP-dependent enzymes"/>
    <property type="match status" value="1"/>
</dbReference>
<accession>C1FGD7</accession>
<protein>
    <submittedName>
        <fullName evidence="1">Uncharacterized protein</fullName>
    </submittedName>
</protein>
<dbReference type="Proteomes" id="UP000002009">
    <property type="component" value="Chromosome 8"/>
</dbReference>
<name>C1FGD7_MICCC</name>
<dbReference type="Gene3D" id="3.20.10.10">
    <property type="entry name" value="D-amino Acid Aminotransferase, subunit A, domain 2"/>
    <property type="match status" value="1"/>
</dbReference>
<dbReference type="AlphaFoldDB" id="C1FGD7"/>
<dbReference type="OMA" id="WERHITR"/>
<dbReference type="InterPro" id="IPR036038">
    <property type="entry name" value="Aminotransferase-like"/>
</dbReference>
<dbReference type="OrthoDB" id="59470at2759"/>